<dbReference type="CDD" id="cd00176">
    <property type="entry name" value="SPEC"/>
    <property type="match status" value="9"/>
</dbReference>
<dbReference type="InterPro" id="IPR002017">
    <property type="entry name" value="Spectrin_repeat"/>
</dbReference>
<name>A0AAV9SJN4_9TELE</name>
<dbReference type="Pfam" id="PF00435">
    <property type="entry name" value="Spectrin"/>
    <property type="match status" value="13"/>
</dbReference>
<feature type="compositionally biased region" description="Low complexity" evidence="7">
    <location>
        <begin position="2391"/>
        <end position="2400"/>
    </location>
</feature>
<dbReference type="InterPro" id="IPR003108">
    <property type="entry name" value="GAR_dom"/>
</dbReference>
<dbReference type="FunFam" id="1.20.58.60:FF:000025">
    <property type="entry name" value="microtubule-actin cross-linking factor 1"/>
    <property type="match status" value="1"/>
</dbReference>
<feature type="domain" description="GAR" evidence="9">
    <location>
        <begin position="2267"/>
        <end position="2355"/>
    </location>
</feature>
<dbReference type="InterPro" id="IPR002048">
    <property type="entry name" value="EF_hand_dom"/>
</dbReference>
<feature type="compositionally biased region" description="Low complexity" evidence="7">
    <location>
        <begin position="2468"/>
        <end position="2478"/>
    </location>
</feature>
<dbReference type="FunFam" id="1.20.58.60:FF:000008">
    <property type="entry name" value="microtubule-actin cross-linking factor 1"/>
    <property type="match status" value="1"/>
</dbReference>
<feature type="coiled-coil region" evidence="6">
    <location>
        <begin position="1229"/>
        <end position="1300"/>
    </location>
</feature>
<keyword evidence="6" id="KW-0175">Coiled coil</keyword>
<evidence type="ECO:0000256" key="1">
    <source>
        <dbReference type="ARBA" id="ARBA00004245"/>
    </source>
</evidence>
<dbReference type="GO" id="GO:0005198">
    <property type="term" value="F:structural molecule activity"/>
    <property type="evidence" value="ECO:0007669"/>
    <property type="project" value="TreeGrafter"/>
</dbReference>
<feature type="compositionally biased region" description="Low complexity" evidence="7">
    <location>
        <begin position="285"/>
        <end position="296"/>
    </location>
</feature>
<evidence type="ECO:0000256" key="3">
    <source>
        <dbReference type="ARBA" id="ARBA00022723"/>
    </source>
</evidence>
<dbReference type="SMART" id="SM00243">
    <property type="entry name" value="GAS2"/>
    <property type="match status" value="1"/>
</dbReference>
<feature type="domain" description="EF-hand" evidence="8">
    <location>
        <begin position="2232"/>
        <end position="2267"/>
    </location>
</feature>
<dbReference type="GO" id="GO:0005882">
    <property type="term" value="C:intermediate filament"/>
    <property type="evidence" value="ECO:0007669"/>
    <property type="project" value="TreeGrafter"/>
</dbReference>
<dbReference type="InterPro" id="IPR036534">
    <property type="entry name" value="GAR_dom_sf"/>
</dbReference>
<dbReference type="FunFam" id="1.20.58.60:FF:000001">
    <property type="entry name" value="Microtubule-actin cross-linking factor 1"/>
    <property type="match status" value="4"/>
</dbReference>
<dbReference type="GO" id="GO:0008017">
    <property type="term" value="F:microtubule binding"/>
    <property type="evidence" value="ECO:0007669"/>
    <property type="project" value="InterPro"/>
</dbReference>
<keyword evidence="5" id="KW-0206">Cytoskeleton</keyword>
<comment type="caution">
    <text evidence="10">The sequence shown here is derived from an EMBL/GenBank/DDBJ whole genome shotgun (WGS) entry which is preliminary data.</text>
</comment>
<protein>
    <recommendedName>
        <fullName evidence="12">Dystonin</fullName>
    </recommendedName>
</protein>
<evidence type="ECO:0000256" key="5">
    <source>
        <dbReference type="ARBA" id="ARBA00023212"/>
    </source>
</evidence>
<evidence type="ECO:0000256" key="7">
    <source>
        <dbReference type="SAM" id="MobiDB-lite"/>
    </source>
</evidence>
<keyword evidence="2" id="KW-0963">Cytoplasm</keyword>
<keyword evidence="11" id="KW-1185">Reference proteome</keyword>
<evidence type="ECO:0008006" key="12">
    <source>
        <dbReference type="Google" id="ProtNLM"/>
    </source>
</evidence>
<dbReference type="PROSITE" id="PS51460">
    <property type="entry name" value="GAR"/>
    <property type="match status" value="1"/>
</dbReference>
<dbReference type="SUPFAM" id="SSF46966">
    <property type="entry name" value="Spectrin repeat"/>
    <property type="match status" value="12"/>
</dbReference>
<dbReference type="SUPFAM" id="SSF47473">
    <property type="entry name" value="EF-hand"/>
    <property type="match status" value="1"/>
</dbReference>
<dbReference type="GO" id="GO:0005737">
    <property type="term" value="C:cytoplasm"/>
    <property type="evidence" value="ECO:0007669"/>
    <property type="project" value="TreeGrafter"/>
</dbReference>
<dbReference type="PANTHER" id="PTHR23169:SF24">
    <property type="entry name" value="DYSTONIN"/>
    <property type="match status" value="1"/>
</dbReference>
<feature type="region of interest" description="Disordered" evidence="7">
    <location>
        <begin position="154"/>
        <end position="246"/>
    </location>
</feature>
<keyword evidence="3" id="KW-0479">Metal-binding</keyword>
<feature type="region of interest" description="Disordered" evidence="7">
    <location>
        <begin position="270"/>
        <end position="300"/>
    </location>
</feature>
<dbReference type="PROSITE" id="PS50222">
    <property type="entry name" value="EF_HAND_2"/>
    <property type="match status" value="2"/>
</dbReference>
<dbReference type="SMART" id="SM00150">
    <property type="entry name" value="SPEC"/>
    <property type="match status" value="16"/>
</dbReference>
<feature type="region of interest" description="Disordered" evidence="7">
    <location>
        <begin position="2459"/>
        <end position="2546"/>
    </location>
</feature>
<dbReference type="GO" id="GO:0045104">
    <property type="term" value="P:intermediate filament cytoskeleton organization"/>
    <property type="evidence" value="ECO:0007669"/>
    <property type="project" value="InterPro"/>
</dbReference>
<dbReference type="Proteomes" id="UP001311232">
    <property type="component" value="Unassembled WGS sequence"/>
</dbReference>
<dbReference type="FunFam" id="1.20.58.60:FF:000016">
    <property type="entry name" value="Microtubule-actin cross-linking factor 1"/>
    <property type="match status" value="1"/>
</dbReference>
<evidence type="ECO:0000313" key="10">
    <source>
        <dbReference type="EMBL" id="KAK5621408.1"/>
    </source>
</evidence>
<evidence type="ECO:0000259" key="9">
    <source>
        <dbReference type="PROSITE" id="PS51460"/>
    </source>
</evidence>
<dbReference type="Gene3D" id="1.20.58.60">
    <property type="match status" value="14"/>
</dbReference>
<evidence type="ECO:0000256" key="4">
    <source>
        <dbReference type="ARBA" id="ARBA00022837"/>
    </source>
</evidence>
<dbReference type="GO" id="GO:0005925">
    <property type="term" value="C:focal adhesion"/>
    <property type="evidence" value="ECO:0007669"/>
    <property type="project" value="TreeGrafter"/>
</dbReference>
<dbReference type="Gene3D" id="3.30.920.20">
    <property type="entry name" value="Gas2-like domain"/>
    <property type="match status" value="1"/>
</dbReference>
<dbReference type="InterPro" id="IPR011992">
    <property type="entry name" value="EF-hand-dom_pair"/>
</dbReference>
<evidence type="ECO:0000313" key="11">
    <source>
        <dbReference type="Proteomes" id="UP001311232"/>
    </source>
</evidence>
<dbReference type="SMART" id="SM00054">
    <property type="entry name" value="EFh"/>
    <property type="match status" value="2"/>
</dbReference>
<dbReference type="GO" id="GO:0005886">
    <property type="term" value="C:plasma membrane"/>
    <property type="evidence" value="ECO:0007669"/>
    <property type="project" value="UniProtKB-SubCell"/>
</dbReference>
<dbReference type="PANTHER" id="PTHR23169">
    <property type="entry name" value="ENVOPLAKIN"/>
    <property type="match status" value="1"/>
</dbReference>
<dbReference type="InterPro" id="IPR018159">
    <property type="entry name" value="Spectrin/alpha-actinin"/>
</dbReference>
<dbReference type="GO" id="GO:0005509">
    <property type="term" value="F:calcium ion binding"/>
    <property type="evidence" value="ECO:0007669"/>
    <property type="project" value="InterPro"/>
</dbReference>
<dbReference type="EMBL" id="JAHHUM010000306">
    <property type="protein sequence ID" value="KAK5621408.1"/>
    <property type="molecule type" value="Genomic_DNA"/>
</dbReference>
<dbReference type="CDD" id="cd00051">
    <property type="entry name" value="EFh"/>
    <property type="match status" value="1"/>
</dbReference>
<accession>A0AAV9SJN4</accession>
<evidence type="ECO:0000256" key="2">
    <source>
        <dbReference type="ARBA" id="ARBA00022490"/>
    </source>
</evidence>
<evidence type="ECO:0000256" key="6">
    <source>
        <dbReference type="SAM" id="Coils"/>
    </source>
</evidence>
<feature type="domain" description="EF-hand" evidence="8">
    <location>
        <begin position="2268"/>
        <end position="2303"/>
    </location>
</feature>
<dbReference type="FunFam" id="1.20.58.60:FF:000012">
    <property type="entry name" value="Microtubule-actin cross-linking factor 1"/>
    <property type="match status" value="1"/>
</dbReference>
<dbReference type="GO" id="GO:0042060">
    <property type="term" value="P:wound healing"/>
    <property type="evidence" value="ECO:0007669"/>
    <property type="project" value="TreeGrafter"/>
</dbReference>
<reference evidence="10 11" key="1">
    <citation type="submission" date="2021-06" db="EMBL/GenBank/DDBJ databases">
        <authorList>
            <person name="Palmer J.M."/>
        </authorList>
    </citation>
    <scope>NUCLEOTIDE SEQUENCE [LARGE SCALE GENOMIC DNA]</scope>
    <source>
        <strain evidence="10 11">MEX-2019</strain>
        <tissue evidence="10">Muscle</tissue>
    </source>
</reference>
<dbReference type="GO" id="GO:0031581">
    <property type="term" value="P:hemidesmosome assembly"/>
    <property type="evidence" value="ECO:0007669"/>
    <property type="project" value="TreeGrafter"/>
</dbReference>
<dbReference type="InterPro" id="IPR043197">
    <property type="entry name" value="Plakin"/>
</dbReference>
<dbReference type="FunFam" id="1.10.238.10:FF:000013">
    <property type="entry name" value="Microtubule-actin cross-linking factor 1"/>
    <property type="match status" value="1"/>
</dbReference>
<gene>
    <name evidence="10" type="ORF">CRENBAI_007631</name>
</gene>
<dbReference type="InterPro" id="IPR018247">
    <property type="entry name" value="EF_Hand_1_Ca_BS"/>
</dbReference>
<dbReference type="GO" id="GO:0030056">
    <property type="term" value="C:hemidesmosome"/>
    <property type="evidence" value="ECO:0007669"/>
    <property type="project" value="TreeGrafter"/>
</dbReference>
<dbReference type="PROSITE" id="PS00018">
    <property type="entry name" value="EF_HAND_1"/>
    <property type="match status" value="2"/>
</dbReference>
<evidence type="ECO:0000259" key="8">
    <source>
        <dbReference type="PROSITE" id="PS50222"/>
    </source>
</evidence>
<dbReference type="Pfam" id="PF02187">
    <property type="entry name" value="GAS2"/>
    <property type="match status" value="1"/>
</dbReference>
<feature type="region of interest" description="Disordered" evidence="7">
    <location>
        <begin position="120"/>
        <end position="140"/>
    </location>
</feature>
<organism evidence="10 11">
    <name type="scientific">Crenichthys baileyi</name>
    <name type="common">White River springfish</name>
    <dbReference type="NCBI Taxonomy" id="28760"/>
    <lineage>
        <taxon>Eukaryota</taxon>
        <taxon>Metazoa</taxon>
        <taxon>Chordata</taxon>
        <taxon>Craniata</taxon>
        <taxon>Vertebrata</taxon>
        <taxon>Euteleostomi</taxon>
        <taxon>Actinopterygii</taxon>
        <taxon>Neopterygii</taxon>
        <taxon>Teleostei</taxon>
        <taxon>Neoteleostei</taxon>
        <taxon>Acanthomorphata</taxon>
        <taxon>Ovalentaria</taxon>
        <taxon>Atherinomorphae</taxon>
        <taxon>Cyprinodontiformes</taxon>
        <taxon>Goodeidae</taxon>
        <taxon>Crenichthys</taxon>
    </lineage>
</organism>
<dbReference type="Gene3D" id="1.10.238.10">
    <property type="entry name" value="EF-hand"/>
    <property type="match status" value="1"/>
</dbReference>
<dbReference type="SUPFAM" id="SSF143575">
    <property type="entry name" value="GAS2 domain-like"/>
    <property type="match status" value="1"/>
</dbReference>
<feature type="coiled-coil region" evidence="6">
    <location>
        <begin position="1481"/>
        <end position="1519"/>
    </location>
</feature>
<feature type="compositionally biased region" description="Basic and acidic residues" evidence="7">
    <location>
        <begin position="270"/>
        <end position="283"/>
    </location>
</feature>
<sequence length="2546" mass="288294">MGKPLSRPDCLRQNPSCVGKGEEEDLNIDDCYVPQRSIYDTVRLNEQIDSGSKGSLSSRHFAGTLPYTQRTLDLSSLCGNGGLSTSSSFELRTRKPAVLDERAVFDGLKLNGNMTSDTVLSKSRLHGGEKKDHPHHRRSWRTFAANNLGEYASRSGTLCSGTGERPGSVGVRRGKSTTSSLTSEEDSGLYSPSVERDRHTHRSHRRTGPSTRSLSSSEAMHTSGDLKTGRSLSSGQEDFPFSPVRDNRSFYHSSSMIQEPRLKESVVVKLNEKDSQSSGEHKYSTGRSSLGSTSRTQNGTYGWRSRALTDYDELSTAELLEDVSPQDDCELLSVVSTQPETYGNSVASPTGSCQPTDPCPLQQQGASKYNMEELEEFLQSLEACLPKSLQTFQHAEEQEIEAFLNAIAACPELEPFGFFSAQAFQKEDIDPLQTQLHEINSLGQGLIQNAAKGTSTKNIEDDLDAINSKWNTLNKKVAERSAQLHEALLHCGRFQDALESLLSWLTDTEELVANQKPPSAEFKVVKAQIQEQKLLQRLLGDRKPTVELIKNEGGKVAELAEAVDKEKITKEIECLGQRWDNLLKKAENRQKQLESILVVTQQFHETLEPLSEWLAATEKHLANSEPIGTQTSKLEDQIARHKGLEEEIMGHSKDLFQAVSLGQMLKTVSSVEEKEFVQCRLDATQASYIELQERCRRKADMLQQALANAQLFGEDEVALINWLSEVHSKLEEVSVEDYKSDDLEKQLAEQRTMQNDIELRKKNVDQAISNGMELLKQTTGEEVVIIQGKLDGIKTKQKALLKETKDQKPLLEKLNELSSSLLDLIPWHTRESLDKLVTEDNKRYRVVCDFITQQVDQINADILKSQQFDQAADTELSWLADAEGKLLSMGEIRLEHDQTTAQLQTQKIFSMNIMKHKDVVDEIVKTGMAIMSSKNPEEKEALKAKTQTLLEKYGIVSQLNSERCLQLERAQSLAGQFWETYEEMWPWLQETLSTFSQLPPPAIEYETLRQQQEELRQMRELIAEHKPHIDKMNKTGPQLLELSPVEGVPIREKYTAADHLYTRLKADVKERAASLDEAISKSTQFHDKIDPMMESLERIAERLRQPPSISVEVDKIKEQITENKAVSVDLEKLQPAYETLKQRGEEMIARSEGADKDISAKAVQDKLDHMVFLWNDIQALLEEREAKLLDVMDLADKFWCDHCALIATIKDSQDLLRELEEPGVDPSVVKQQQEFVEGFKEEIDGLQEELDVVQNQGAELMTACGEPDKPVIKKSVDEVNSAWENLNKTWKERVERLEEAMQAAVQFQDGLQGMFDWVDILENKLDSKSPVGTDLETVKQQIVELKEFKGEAYQLQIEMERLNHQAGLLLKKVTEEADCCAIKEPMSELKMLWDNLDEKIISRQHKLEGGLLALGQFQHALDELLSWMSHTEELLNEQRKAAGDPKAIEIELAKHHVLQIDVLAHKATVETVNKAGNELVESSAGEEASSLQSKLENLNQRWKAILEKTDQRKQQLEASLLQAQGFHGEIEDMQQWLKDTERQLLASKAVGGLPDTAREQLNAHLELCSTFEAKGELYRELLDKGGQLLAMTPEGPDINTEQDLASLKEKWEAVQAKVAERKAKLEEALTLATDFHNSLQDFIVWLTQAEQTLNMVSPASLILETIMFQIDEHKMFVTEVNSHREHIIELDKTGTHLKYFSQKQDVVLIKNLLLSVQGRWEKLVQRSVERGRLLDDARKRAKQFHETFNKLMEWMDESEKALDSEVEIANDPDKIKMQLAQHKEFQKALGSKHSVYDTTARTGRALKDKTALQDDKQKLDDMLSELRDKWDTICGKSVERQNKLEEALLFSGQFTDALQALIDWLYKVEPQLADDQPVHGDIDLVLNLIDNHKVFQKELGKRTVSVQALKRSARELVENSHDDSSWVKVQMQDLSTRWDTVCNLSVLKQARLEQALSQAEEFHSTVHILLEWLAEAEQSLRFHGSLPDDEEALQVLIEQHKELMKRLEEKRGALNKATSMGEAILSICHPDSITTMKHWNTIIKARFEEVQAWVRQHQQRLTVALTELLATQELLENLLTWLQWAESNLNDRDRETLPQEIEEIKSLIAEHQTFMEEMTRKQPDVDKITKTHKRKPTVEPQIQSQIPVLDKGRAGRKRSPAQTMYASTTQAAIETKNPRVNLLVTKWQHVWLLALDRRRKLNDALDRLEELKEFANFDFDVWRKRYMRWMNHKKSRVMDFFRRIDKDQDGKVTRQEFIEGILSSKFPTSRLEMSAVADIFDSDGDGYIDYYEFVAALHPNKDAYKPLTDADKIEDEFGDSQQLRLVRILRSTVMVRVGGGWMALDEFLVKNDPCRAKGRTNVELREKFILPEGATQVMASFRYRGRRSRPSSRGASPNRSTSSQSCLVPANPAVTSSPKGAAVQGSKLRLPGYLSGKGFQSGEEGTLINTAVLKARAQTLGESRKNSSRPGSKAGSRGSSRRGSDASDFDISDIQSVCSDVSETVGESTRGTPRSASRQHGGKPSKIPTPQRRTISTSKLAKGSKR</sequence>
<feature type="coiled-coil region" evidence="6">
    <location>
        <begin position="1990"/>
        <end position="2017"/>
    </location>
</feature>
<comment type="subcellular location">
    <subcellularLocation>
        <location evidence="1">Cytoplasm</location>
        <location evidence="1">Cytoskeleton</location>
    </subcellularLocation>
</comment>
<proteinExistence type="predicted"/>
<dbReference type="Pfam" id="PF13499">
    <property type="entry name" value="EF-hand_7"/>
    <property type="match status" value="1"/>
</dbReference>
<keyword evidence="4" id="KW-0106">Calcium</keyword>
<feature type="region of interest" description="Disordered" evidence="7">
    <location>
        <begin position="2382"/>
        <end position="2423"/>
    </location>
</feature>
<feature type="compositionally biased region" description="Polar residues" evidence="7">
    <location>
        <begin position="2493"/>
        <end position="2518"/>
    </location>
</feature>